<dbReference type="GO" id="GO:0003677">
    <property type="term" value="F:DNA binding"/>
    <property type="evidence" value="ECO:0007669"/>
    <property type="project" value="InterPro"/>
</dbReference>
<organism evidence="3 4">
    <name type="scientific">Micromonospora marina</name>
    <dbReference type="NCBI Taxonomy" id="307120"/>
    <lineage>
        <taxon>Bacteria</taxon>
        <taxon>Bacillati</taxon>
        <taxon>Actinomycetota</taxon>
        <taxon>Actinomycetes</taxon>
        <taxon>Micromonosporales</taxon>
        <taxon>Micromonosporaceae</taxon>
        <taxon>Micromonospora</taxon>
    </lineage>
</organism>
<protein>
    <submittedName>
        <fullName evidence="3">Type I restriction enzyme, R subunit</fullName>
    </submittedName>
</protein>
<dbReference type="GO" id="GO:0005524">
    <property type="term" value="F:ATP binding"/>
    <property type="evidence" value="ECO:0007669"/>
    <property type="project" value="InterPro"/>
</dbReference>
<dbReference type="EMBL" id="FMCV01000008">
    <property type="protein sequence ID" value="SCF10813.1"/>
    <property type="molecule type" value="Genomic_DNA"/>
</dbReference>
<dbReference type="Pfam" id="PF08463">
    <property type="entry name" value="EcoEI_R_C"/>
    <property type="match status" value="1"/>
</dbReference>
<dbReference type="GO" id="GO:0016787">
    <property type="term" value="F:hydrolase activity"/>
    <property type="evidence" value="ECO:0007669"/>
    <property type="project" value="InterPro"/>
</dbReference>
<dbReference type="Proteomes" id="UP000198551">
    <property type="component" value="Unassembled WGS sequence"/>
</dbReference>
<dbReference type="InterPro" id="IPR050742">
    <property type="entry name" value="Helicase_Restrict-Modif_Enz"/>
</dbReference>
<evidence type="ECO:0000259" key="1">
    <source>
        <dbReference type="PROSITE" id="PS51192"/>
    </source>
</evidence>
<name>A0A1C4XQS8_9ACTN</name>
<dbReference type="GO" id="GO:0006304">
    <property type="term" value="P:DNA modification"/>
    <property type="evidence" value="ECO:0007669"/>
    <property type="project" value="InterPro"/>
</dbReference>
<evidence type="ECO:0000313" key="4">
    <source>
        <dbReference type="Proteomes" id="UP000198551"/>
    </source>
</evidence>
<dbReference type="CDD" id="cd18032">
    <property type="entry name" value="DEXHc_RE_I_III_res"/>
    <property type="match status" value="1"/>
</dbReference>
<dbReference type="CDD" id="cd18799">
    <property type="entry name" value="SF2_C_EcoAI-like"/>
    <property type="match status" value="1"/>
</dbReference>
<dbReference type="SMART" id="SM00487">
    <property type="entry name" value="DEXDc"/>
    <property type="match status" value="1"/>
</dbReference>
<dbReference type="PANTHER" id="PTHR47396">
    <property type="entry name" value="TYPE I RESTRICTION ENZYME ECOKI R PROTEIN"/>
    <property type="match status" value="1"/>
</dbReference>
<dbReference type="GO" id="GO:0005829">
    <property type="term" value="C:cytosol"/>
    <property type="evidence" value="ECO:0007669"/>
    <property type="project" value="TreeGrafter"/>
</dbReference>
<dbReference type="SUPFAM" id="SSF52540">
    <property type="entry name" value="P-loop containing nucleoside triphosphate hydrolases"/>
    <property type="match status" value="2"/>
</dbReference>
<dbReference type="InterPro" id="IPR001650">
    <property type="entry name" value="Helicase_C-like"/>
</dbReference>
<dbReference type="PROSITE" id="PS51192">
    <property type="entry name" value="HELICASE_ATP_BIND_1"/>
    <property type="match status" value="1"/>
</dbReference>
<dbReference type="RefSeq" id="WP_141708187.1">
    <property type="nucleotide sequence ID" value="NZ_FMCV01000008.1"/>
</dbReference>
<feature type="domain" description="Helicase C-terminal" evidence="2">
    <location>
        <begin position="692"/>
        <end position="856"/>
    </location>
</feature>
<accession>A0A1C4XQS8</accession>
<dbReference type="PROSITE" id="PS51194">
    <property type="entry name" value="HELICASE_CTER"/>
    <property type="match status" value="1"/>
</dbReference>
<dbReference type="InterPro" id="IPR006935">
    <property type="entry name" value="Helicase/UvrB_N"/>
</dbReference>
<dbReference type="AlphaFoldDB" id="A0A1C4XQS8"/>
<dbReference type="InterPro" id="IPR025285">
    <property type="entry name" value="DUF4145"/>
</dbReference>
<dbReference type="InterPro" id="IPR013670">
    <property type="entry name" value="EcoEI_R_C_dom"/>
</dbReference>
<keyword evidence="4" id="KW-1185">Reference proteome</keyword>
<feature type="domain" description="Helicase ATP-binding" evidence="1">
    <location>
        <begin position="430"/>
        <end position="619"/>
    </location>
</feature>
<dbReference type="Gene3D" id="3.90.1570.30">
    <property type="match status" value="1"/>
</dbReference>
<evidence type="ECO:0000313" key="3">
    <source>
        <dbReference type="EMBL" id="SCF10813.1"/>
    </source>
</evidence>
<dbReference type="Pfam" id="PF00271">
    <property type="entry name" value="Helicase_C"/>
    <property type="match status" value="1"/>
</dbReference>
<reference evidence="4" key="1">
    <citation type="submission" date="2016-06" db="EMBL/GenBank/DDBJ databases">
        <authorList>
            <person name="Varghese N."/>
        </authorList>
    </citation>
    <scope>NUCLEOTIDE SEQUENCE [LARGE SCALE GENOMIC DNA]</scope>
    <source>
        <strain evidence="4">DSM 45555</strain>
    </source>
</reference>
<evidence type="ECO:0000259" key="2">
    <source>
        <dbReference type="PROSITE" id="PS51194"/>
    </source>
</evidence>
<dbReference type="InterPro" id="IPR014001">
    <property type="entry name" value="Helicase_ATP-bd"/>
</dbReference>
<sequence>MDQRQVRRLAEQSANFGFLKDHPLLVWYGAGAELLVYVDAQAAMFKIRAFGDELAKDLVRRTDARPQSEKFFHRVQALQANGTLVPEIYRAFDRLRDQGNRAVHDHLGEVRAALELLRTCFELGVWFHRALTGDRSPIGFVPPTPPPQQVPQSVAEALAAELERYKNELAQTKLLLDGKLSLVQAQADAQAAAEQAVHAASARQGEAAALVASLEPAAHEAQRAAEQRKPARVSAARREEFIARARRASHEPLNEVQTRAEIDRQLRAAGWVVQDENQINLFAATGVAVREVTLATGRADYLLYVDQRLVGVIEAKREGTAPRGVEAQLDRYLSGLTPAQKLSAWRRDEPLPFGYVATGTETAFVNRLDPFPRTREVFAFHQPATLARWMREADDDRAAPTLRARLRRMPALDRLGLRPAQVDAVAGLERSLAEDRPRSLIQMATGAGKTFTAVTASYRLLKHARAARILFLVDRNNLGKQTLREYASYQAPDDGRKFTDLYNVDRLSSTGMLDSSAVVISTIQRLYGALRGVELPDVDVDDRDYDSYDLDEPAEVAYNPQLPPETFDLIVVDECHRSIYGKWRAVIEYFDAFVVGLTATPVKQTLGFFQQNLVSEYTYEQAVADGVNVDFDVYRIKTEITESGADIEAGTVVPLRDRRTRAERYQELEDDFTYGGSQVGRSVISKGQLKLVLETFRDKLFEEIFPGRSTVPKTLIFARDDNHAEEIVQMVRLVFNRGNDFVKKITYASRREGDNPDTLIQSFRNSPELRIAVTVDMIATGTDVRPLECVFFLRPVRSSTYFEQMKGRGARTIDAADFQAVTPDAEVKDRFVIVDAVGVTEADLDEAVPLQRHTERQISLRDLLRKAGTLTADADEVATLASRLARLNQQLADDERAELADLAGQPLRDIVRGLTDAVAPEQLNPATQAGPAAVRDLLAGALRPLAANPPLRERILEIRRAHDITIDEVNADRLISAQGVPAEERAQVTVKSWHDYLEEHRDEITALQVFYEGRGRVGYEQLKELAARIARPPQAWTPESLWKSYVLLGRTAEAPGSRGITDLVSLVRYELGLDQELRPYRSLVEERFRGWLLRQEQAGATFTADQAWWLERIKDVIAVSVEISPDDLEGAPFTERGGIDGYAGAFGERAEPLLTELNQELSA</sequence>
<proteinExistence type="predicted"/>
<dbReference type="Pfam" id="PF13643">
    <property type="entry name" value="DUF4145"/>
    <property type="match status" value="1"/>
</dbReference>
<gene>
    <name evidence="3" type="ORF">GA0070215_108103</name>
</gene>
<dbReference type="Gene3D" id="3.40.50.300">
    <property type="entry name" value="P-loop containing nucleotide triphosphate hydrolases"/>
    <property type="match status" value="2"/>
</dbReference>
<dbReference type="Pfam" id="PF04851">
    <property type="entry name" value="ResIII"/>
    <property type="match status" value="1"/>
</dbReference>
<dbReference type="PANTHER" id="PTHR47396:SF1">
    <property type="entry name" value="ATP-DEPENDENT HELICASE IRC3-RELATED"/>
    <property type="match status" value="1"/>
</dbReference>
<dbReference type="InterPro" id="IPR027417">
    <property type="entry name" value="P-loop_NTPase"/>
</dbReference>